<organism evidence="1 2">
    <name type="scientific">Paenibacillus provencensis</name>
    <dbReference type="NCBI Taxonomy" id="441151"/>
    <lineage>
        <taxon>Bacteria</taxon>
        <taxon>Bacillati</taxon>
        <taxon>Bacillota</taxon>
        <taxon>Bacilli</taxon>
        <taxon>Bacillales</taxon>
        <taxon>Paenibacillaceae</taxon>
        <taxon>Paenibacillus</taxon>
    </lineage>
</organism>
<dbReference type="CDD" id="cd07067">
    <property type="entry name" value="HP_PGM_like"/>
    <property type="match status" value="1"/>
</dbReference>
<proteinExistence type="predicted"/>
<accession>A0ABW3Q109</accession>
<dbReference type="Pfam" id="PF00300">
    <property type="entry name" value="His_Phos_1"/>
    <property type="match status" value="1"/>
</dbReference>
<evidence type="ECO:0000313" key="2">
    <source>
        <dbReference type="Proteomes" id="UP001597169"/>
    </source>
</evidence>
<dbReference type="InterPro" id="IPR029033">
    <property type="entry name" value="His_PPase_superfam"/>
</dbReference>
<dbReference type="PANTHER" id="PTHR48100:SF1">
    <property type="entry name" value="HISTIDINE PHOSPHATASE FAMILY PROTEIN-RELATED"/>
    <property type="match status" value="1"/>
</dbReference>
<dbReference type="Gene3D" id="3.40.50.1240">
    <property type="entry name" value="Phosphoglycerate mutase-like"/>
    <property type="match status" value="1"/>
</dbReference>
<keyword evidence="2" id="KW-1185">Reference proteome</keyword>
<dbReference type="InterPro" id="IPR050275">
    <property type="entry name" value="PGM_Phosphatase"/>
</dbReference>
<dbReference type="RefSeq" id="WP_251584996.1">
    <property type="nucleotide sequence ID" value="NZ_JBHTKX010000001.1"/>
</dbReference>
<dbReference type="Proteomes" id="UP001597169">
    <property type="component" value="Unassembled WGS sequence"/>
</dbReference>
<dbReference type="PANTHER" id="PTHR48100">
    <property type="entry name" value="BROAD-SPECIFICITY PHOSPHATASE YOR283W-RELATED"/>
    <property type="match status" value="1"/>
</dbReference>
<reference evidence="2" key="1">
    <citation type="journal article" date="2019" name="Int. J. Syst. Evol. Microbiol.">
        <title>The Global Catalogue of Microorganisms (GCM) 10K type strain sequencing project: providing services to taxonomists for standard genome sequencing and annotation.</title>
        <authorList>
            <consortium name="The Broad Institute Genomics Platform"/>
            <consortium name="The Broad Institute Genome Sequencing Center for Infectious Disease"/>
            <person name="Wu L."/>
            <person name="Ma J."/>
        </authorList>
    </citation>
    <scope>NUCLEOTIDE SEQUENCE [LARGE SCALE GENOMIC DNA]</scope>
    <source>
        <strain evidence="2">CCUG 53519</strain>
    </source>
</reference>
<protein>
    <submittedName>
        <fullName evidence="1">Histidine phosphatase family protein</fullName>
    </submittedName>
</protein>
<dbReference type="SMART" id="SM00855">
    <property type="entry name" value="PGAM"/>
    <property type="match status" value="1"/>
</dbReference>
<sequence length="179" mass="20425">MKRIFLIRHCKATGQDPDAQLTVEGINQSNQLSRFLDNKSIDYVVSSPYLRAVNTIAPFAKNKNLSVHIDDRLSERVLSSENLSNWMSPLRESFDDLDKKLPGGESSREAMQRGVSVIQELLDNTYRDIVVVTHGNLLSLIIKHYDKQFGFSDWKGLSNPDVYMITILETGIELNRIWV</sequence>
<dbReference type="InterPro" id="IPR013078">
    <property type="entry name" value="His_Pase_superF_clade-1"/>
</dbReference>
<dbReference type="EMBL" id="JBHTKX010000001">
    <property type="protein sequence ID" value="MFD1127875.1"/>
    <property type="molecule type" value="Genomic_DNA"/>
</dbReference>
<dbReference type="SUPFAM" id="SSF53254">
    <property type="entry name" value="Phosphoglycerate mutase-like"/>
    <property type="match status" value="1"/>
</dbReference>
<evidence type="ECO:0000313" key="1">
    <source>
        <dbReference type="EMBL" id="MFD1127875.1"/>
    </source>
</evidence>
<name>A0ABW3Q109_9BACL</name>
<comment type="caution">
    <text evidence="1">The sequence shown here is derived from an EMBL/GenBank/DDBJ whole genome shotgun (WGS) entry which is preliminary data.</text>
</comment>
<gene>
    <name evidence="1" type="ORF">ACFQ3J_06785</name>
</gene>